<dbReference type="Pfam" id="PF01112">
    <property type="entry name" value="Asparaginase_2"/>
    <property type="match status" value="1"/>
</dbReference>
<feature type="binding site" evidence="2">
    <location>
        <begin position="203"/>
        <end position="206"/>
    </location>
    <ligand>
        <name>substrate</name>
    </ligand>
</feature>
<proteinExistence type="predicted"/>
<dbReference type="AlphaFoldDB" id="A0A0H3XIR1"/>
<evidence type="ECO:0000256" key="3">
    <source>
        <dbReference type="PIRSR" id="PIRSR600246-3"/>
    </source>
</evidence>
<feature type="site" description="Cleavage; by autolysis" evidence="3">
    <location>
        <begin position="151"/>
        <end position="152"/>
    </location>
</feature>
<feature type="binding site" evidence="2">
    <location>
        <begin position="180"/>
        <end position="183"/>
    </location>
    <ligand>
        <name>substrate</name>
    </ligand>
</feature>
<dbReference type="STRING" id="315358.SERIO_v1c00180"/>
<sequence>MKWGVIATWRMAYEGINTAVDLFNKNATAGDILETIIKAVEDYPYYKSVGYGGLPNENGEVELDAAFMNGDNLAIGAVAGIKDFKNPISIAKYLAEHERHNILLVSSGAEAYAHKNGFQRKNMLTDRAKLMYNNKVAELSAAKLKAYDGHDTVGAIVLDNQGSMAAGTSTSGLFMKKPGRVGDSPLSGSGFYVDSTVGGASATGLGEDIMKGCLSYEVVRQMGMLPNKSVQEIIDVVLFNFHQKLKARFGEVGGISLIAMRNNGEWGVASNVEFSFVVATTNKQPQIYVANPNADFTKTNYDFATKEWLDNYEKRIKSPLK</sequence>
<dbReference type="CDD" id="cd04513">
    <property type="entry name" value="Glycosylasparaginase"/>
    <property type="match status" value="1"/>
</dbReference>
<gene>
    <name evidence="4" type="ORF">SERIO_v1c00180</name>
</gene>
<evidence type="ECO:0000256" key="1">
    <source>
        <dbReference type="PIRSR" id="PIRSR600246-1"/>
    </source>
</evidence>
<reference evidence="4 5" key="1">
    <citation type="journal article" date="2015" name="Genome Biol. Evol.">
        <title>Found and Lost: The Fates of Horizontally Acquired Genes in Arthropod-Symbiotic Spiroplasma.</title>
        <authorList>
            <person name="Lo W.S."/>
            <person name="Gasparich G.E."/>
            <person name="Kuo C.H."/>
        </authorList>
    </citation>
    <scope>NUCLEOTIDE SEQUENCE [LARGE SCALE GENOMIC DNA]</scope>
    <source>
        <strain evidence="5">TDA-040725-5</strain>
    </source>
</reference>
<dbReference type="EMBL" id="CP011856">
    <property type="protein sequence ID" value="AKM53626.1"/>
    <property type="molecule type" value="Genomic_DNA"/>
</dbReference>
<keyword evidence="5" id="KW-1185">Reference proteome</keyword>
<dbReference type="SUPFAM" id="SSF56235">
    <property type="entry name" value="N-terminal nucleophile aminohydrolases (Ntn hydrolases)"/>
    <property type="match status" value="1"/>
</dbReference>
<dbReference type="RefSeq" id="WP_047790911.1">
    <property type="nucleotide sequence ID" value="NZ_CP011856.1"/>
</dbReference>
<evidence type="ECO:0000256" key="2">
    <source>
        <dbReference type="PIRSR" id="PIRSR600246-2"/>
    </source>
</evidence>
<evidence type="ECO:0000313" key="4">
    <source>
        <dbReference type="EMBL" id="AKM53626.1"/>
    </source>
</evidence>
<reference evidence="5" key="2">
    <citation type="submission" date="2015-06" db="EMBL/GenBank/DDBJ databases">
        <title>Complete genome sequence of Spiroplasma eriocheiris TDA-040725-5 (DSM 21848).</title>
        <authorList>
            <person name="Lo W.-S."/>
            <person name="Kuo C.-H."/>
        </authorList>
    </citation>
    <scope>NUCLEOTIDE SEQUENCE [LARGE SCALE GENOMIC DNA]</scope>
    <source>
        <strain evidence="5">TDA-040725-5</strain>
    </source>
</reference>
<accession>A0A0H3XIR1</accession>
<dbReference type="GO" id="GO:0016811">
    <property type="term" value="F:hydrolase activity, acting on carbon-nitrogen (but not peptide) bonds, in linear amides"/>
    <property type="evidence" value="ECO:0007669"/>
    <property type="project" value="UniProtKB-ARBA"/>
</dbReference>
<dbReference type="PANTHER" id="PTHR10188">
    <property type="entry name" value="L-ASPARAGINASE"/>
    <property type="match status" value="1"/>
</dbReference>
<dbReference type="Gene3D" id="3.60.20.30">
    <property type="entry name" value="(Glycosyl)asparaginase"/>
    <property type="match status" value="1"/>
</dbReference>
<dbReference type="PANTHER" id="PTHR10188:SF6">
    <property type="entry name" value="N(4)-(BETA-N-ACETYLGLUCOSAMINYL)-L-ASPARAGINASE"/>
    <property type="match status" value="1"/>
</dbReference>
<organism evidence="4 5">
    <name type="scientific">Spiroplasma eriocheiris</name>
    <dbReference type="NCBI Taxonomy" id="315358"/>
    <lineage>
        <taxon>Bacteria</taxon>
        <taxon>Bacillati</taxon>
        <taxon>Mycoplasmatota</taxon>
        <taxon>Mollicutes</taxon>
        <taxon>Entomoplasmatales</taxon>
        <taxon>Spiroplasmataceae</taxon>
        <taxon>Spiroplasma</taxon>
    </lineage>
</organism>
<feature type="active site" description="Nucleophile" evidence="1">
    <location>
        <position position="152"/>
    </location>
</feature>
<dbReference type="InterPro" id="IPR029055">
    <property type="entry name" value="Ntn_hydrolases_N"/>
</dbReference>
<dbReference type="InterPro" id="IPR000246">
    <property type="entry name" value="Peptidase_T2"/>
</dbReference>
<dbReference type="Proteomes" id="UP000035661">
    <property type="component" value="Chromosome"/>
</dbReference>
<evidence type="ECO:0000313" key="5">
    <source>
        <dbReference type="Proteomes" id="UP000035661"/>
    </source>
</evidence>
<dbReference type="KEGG" id="seri:SERIO_v1c00180"/>
<dbReference type="PATRIC" id="fig|743698.3.peg.18"/>
<protein>
    <submittedName>
        <fullName evidence="4">N(4)-(Beta-N-acetylglucosaminyl)-L-asparaginase</fullName>
    </submittedName>
</protein>
<dbReference type="GO" id="GO:0005737">
    <property type="term" value="C:cytoplasm"/>
    <property type="evidence" value="ECO:0007669"/>
    <property type="project" value="TreeGrafter"/>
</dbReference>
<name>A0A0H3XIR1_9MOLU</name>